<sequence length="61" mass="6696">MNQTINVADLEQAYDRLAEAIDACGPERSQLFLVKLALLAADALNDSGRFDELIECALQDL</sequence>
<protein>
    <submittedName>
        <fullName evidence="1">DUF2783 domain-containing protein</fullName>
    </submittedName>
</protein>
<reference evidence="1 2" key="1">
    <citation type="submission" date="2020-02" db="EMBL/GenBank/DDBJ databases">
        <title>Broccoli isolated Pseudomonas sp.</title>
        <authorList>
            <person name="Fujikawa T."/>
            <person name="Sawada H."/>
        </authorList>
    </citation>
    <scope>NUCLEOTIDE SEQUENCE [LARGE SCALE GENOMIC DNA]</scope>
    <source>
        <strain evidence="1 2">JCM 32154</strain>
    </source>
</reference>
<proteinExistence type="predicted"/>
<dbReference type="AlphaFoldDB" id="A0A6I5RRC8"/>
<dbReference type="RefSeq" id="WP_163936880.1">
    <property type="nucleotide sequence ID" value="NZ_BMQU01000024.1"/>
</dbReference>
<name>A0A6I5RRC8_9PSED</name>
<dbReference type="Proteomes" id="UP000471751">
    <property type="component" value="Unassembled WGS sequence"/>
</dbReference>
<organism evidence="1 2">
    <name type="scientific">Pseudomonas laurentiana</name>
    <dbReference type="NCBI Taxonomy" id="2364649"/>
    <lineage>
        <taxon>Bacteria</taxon>
        <taxon>Pseudomonadati</taxon>
        <taxon>Pseudomonadota</taxon>
        <taxon>Gammaproteobacteria</taxon>
        <taxon>Pseudomonadales</taxon>
        <taxon>Pseudomonadaceae</taxon>
        <taxon>Pseudomonas</taxon>
    </lineage>
</organism>
<accession>A0A6I5RRC8</accession>
<evidence type="ECO:0000313" key="1">
    <source>
        <dbReference type="EMBL" id="NES10557.1"/>
    </source>
</evidence>
<evidence type="ECO:0000313" key="2">
    <source>
        <dbReference type="Proteomes" id="UP000471751"/>
    </source>
</evidence>
<comment type="caution">
    <text evidence="1">The sequence shown here is derived from an EMBL/GenBank/DDBJ whole genome shotgun (WGS) entry which is preliminary data.</text>
</comment>
<gene>
    <name evidence="1" type="ORF">G3O07_13785</name>
</gene>
<keyword evidence="2" id="KW-1185">Reference proteome</keyword>
<dbReference type="EMBL" id="JAAHBT010000137">
    <property type="protein sequence ID" value="NES10557.1"/>
    <property type="molecule type" value="Genomic_DNA"/>
</dbReference>